<comment type="caution">
    <text evidence="1">The sequence shown here is derived from an EMBL/GenBank/DDBJ whole genome shotgun (WGS) entry which is preliminary data.</text>
</comment>
<evidence type="ECO:0008006" key="3">
    <source>
        <dbReference type="Google" id="ProtNLM"/>
    </source>
</evidence>
<proteinExistence type="predicted"/>
<feature type="non-terminal residue" evidence="1">
    <location>
        <position position="1"/>
    </location>
</feature>
<reference evidence="1 2" key="1">
    <citation type="submission" date="2022-05" db="EMBL/GenBank/DDBJ databases">
        <authorList>
            <consortium name="Genoscope - CEA"/>
            <person name="William W."/>
        </authorList>
    </citation>
    <scope>NUCLEOTIDE SEQUENCE [LARGE SCALE GENOMIC DNA]</scope>
</reference>
<sequence length="87" mass="10201">WDDVCSERDVNSAWSKWKELFLSVCNKHAPIRHKVLRGIICPWKARKTGSEVDWSLRIGYLLIKTHIDAVFITEMVILFKHVIIIII</sequence>
<name>A0ABN8PFK6_9CNID</name>
<evidence type="ECO:0000313" key="1">
    <source>
        <dbReference type="EMBL" id="CAH3142771.1"/>
    </source>
</evidence>
<dbReference type="Proteomes" id="UP001159427">
    <property type="component" value="Unassembled WGS sequence"/>
</dbReference>
<evidence type="ECO:0000313" key="2">
    <source>
        <dbReference type="Proteomes" id="UP001159427"/>
    </source>
</evidence>
<gene>
    <name evidence="1" type="ORF">PEVE_00042626</name>
</gene>
<organism evidence="1 2">
    <name type="scientific">Porites evermanni</name>
    <dbReference type="NCBI Taxonomy" id="104178"/>
    <lineage>
        <taxon>Eukaryota</taxon>
        <taxon>Metazoa</taxon>
        <taxon>Cnidaria</taxon>
        <taxon>Anthozoa</taxon>
        <taxon>Hexacorallia</taxon>
        <taxon>Scleractinia</taxon>
        <taxon>Fungiina</taxon>
        <taxon>Poritidae</taxon>
        <taxon>Porites</taxon>
    </lineage>
</organism>
<accession>A0ABN8PFK6</accession>
<keyword evidence="2" id="KW-1185">Reference proteome</keyword>
<dbReference type="EMBL" id="CALNXI010000842">
    <property type="protein sequence ID" value="CAH3142771.1"/>
    <property type="molecule type" value="Genomic_DNA"/>
</dbReference>
<protein>
    <recommendedName>
        <fullName evidence="3">Reverse transcriptase</fullName>
    </recommendedName>
</protein>